<comment type="subcellular location">
    <subcellularLocation>
        <location evidence="1">Nucleus</location>
    </subcellularLocation>
</comment>
<dbReference type="AlphaFoldDB" id="A0AAW0H353"/>
<feature type="region of interest" description="Disordered" evidence="5">
    <location>
        <begin position="1"/>
        <end position="85"/>
    </location>
</feature>
<evidence type="ECO:0000313" key="6">
    <source>
        <dbReference type="EMBL" id="KAK7796185.1"/>
    </source>
</evidence>
<keyword evidence="4" id="KW-0539">Nucleus</keyword>
<dbReference type="Pfam" id="PF01101">
    <property type="entry name" value="HMG14_17"/>
    <property type="match status" value="1"/>
</dbReference>
<feature type="non-terminal residue" evidence="6">
    <location>
        <position position="128"/>
    </location>
</feature>
<comment type="similarity">
    <text evidence="2">Belongs to the HMGN family.</text>
</comment>
<dbReference type="Proteomes" id="UP001488838">
    <property type="component" value="Unassembled WGS sequence"/>
</dbReference>
<dbReference type="GO" id="GO:0031492">
    <property type="term" value="F:nucleosomal DNA binding"/>
    <property type="evidence" value="ECO:0007669"/>
    <property type="project" value="InterPro"/>
</dbReference>
<reference evidence="6 7" key="1">
    <citation type="journal article" date="2023" name="bioRxiv">
        <title>Conserved and derived expression patterns and positive selection on dental genes reveal complex evolutionary context of ever-growing rodent molars.</title>
        <authorList>
            <person name="Calamari Z.T."/>
            <person name="Song A."/>
            <person name="Cohen E."/>
            <person name="Akter M."/>
            <person name="Roy R.D."/>
            <person name="Hallikas O."/>
            <person name="Christensen M.M."/>
            <person name="Li P."/>
            <person name="Marangoni P."/>
            <person name="Jernvall J."/>
            <person name="Klein O.D."/>
        </authorList>
    </citation>
    <scope>NUCLEOTIDE SEQUENCE [LARGE SCALE GENOMIC DNA]</scope>
    <source>
        <strain evidence="6">V071</strain>
    </source>
</reference>
<proteinExistence type="inferred from homology"/>
<sequence>MPKRKISSEGAARDAPMRSPTRLSANPASVEVNKEPEKAGKKTNHQSEKCGPKGRGKQREHRLREEKDGKPEPVADDVEEKEVKLSPEENNFERVVICRSNGITLLEQRQTIDTLNLDSGSGLWSRHT</sequence>
<name>A0AAW0H353_MYOGA</name>
<feature type="compositionally biased region" description="Basic residues" evidence="5">
    <location>
        <begin position="52"/>
        <end position="61"/>
    </location>
</feature>
<dbReference type="GO" id="GO:0005634">
    <property type="term" value="C:nucleus"/>
    <property type="evidence" value="ECO:0007669"/>
    <property type="project" value="UniProtKB-SubCell"/>
</dbReference>
<evidence type="ECO:0000256" key="2">
    <source>
        <dbReference type="ARBA" id="ARBA00007696"/>
    </source>
</evidence>
<evidence type="ECO:0000256" key="5">
    <source>
        <dbReference type="SAM" id="MobiDB-lite"/>
    </source>
</evidence>
<evidence type="ECO:0000256" key="3">
    <source>
        <dbReference type="ARBA" id="ARBA00023125"/>
    </source>
</evidence>
<dbReference type="GO" id="GO:0000785">
    <property type="term" value="C:chromatin"/>
    <property type="evidence" value="ECO:0007669"/>
    <property type="project" value="InterPro"/>
</dbReference>
<dbReference type="EMBL" id="JBBHLL010001358">
    <property type="protein sequence ID" value="KAK7796185.1"/>
    <property type="molecule type" value="Genomic_DNA"/>
</dbReference>
<evidence type="ECO:0000256" key="1">
    <source>
        <dbReference type="ARBA" id="ARBA00004123"/>
    </source>
</evidence>
<keyword evidence="3" id="KW-0238">DNA-binding</keyword>
<feature type="compositionally biased region" description="Basic and acidic residues" evidence="5">
    <location>
        <begin position="32"/>
        <end position="51"/>
    </location>
</feature>
<feature type="compositionally biased region" description="Basic and acidic residues" evidence="5">
    <location>
        <begin position="62"/>
        <end position="73"/>
    </location>
</feature>
<dbReference type="InterPro" id="IPR000079">
    <property type="entry name" value="HMGN_fam"/>
</dbReference>
<organism evidence="6 7">
    <name type="scientific">Myodes glareolus</name>
    <name type="common">Bank vole</name>
    <name type="synonym">Clethrionomys glareolus</name>
    <dbReference type="NCBI Taxonomy" id="447135"/>
    <lineage>
        <taxon>Eukaryota</taxon>
        <taxon>Metazoa</taxon>
        <taxon>Chordata</taxon>
        <taxon>Craniata</taxon>
        <taxon>Vertebrata</taxon>
        <taxon>Euteleostomi</taxon>
        <taxon>Mammalia</taxon>
        <taxon>Eutheria</taxon>
        <taxon>Euarchontoglires</taxon>
        <taxon>Glires</taxon>
        <taxon>Rodentia</taxon>
        <taxon>Myomorpha</taxon>
        <taxon>Muroidea</taxon>
        <taxon>Cricetidae</taxon>
        <taxon>Arvicolinae</taxon>
        <taxon>Myodes</taxon>
    </lineage>
</organism>
<evidence type="ECO:0000256" key="4">
    <source>
        <dbReference type="ARBA" id="ARBA00023242"/>
    </source>
</evidence>
<comment type="caution">
    <text evidence="6">The sequence shown here is derived from an EMBL/GenBank/DDBJ whole genome shotgun (WGS) entry which is preliminary data.</text>
</comment>
<accession>A0AAW0H353</accession>
<protein>
    <submittedName>
        <fullName evidence="6">Uncharacterized protein</fullName>
    </submittedName>
</protein>
<gene>
    <name evidence="6" type="ORF">U0070_013864</name>
</gene>
<keyword evidence="7" id="KW-1185">Reference proteome</keyword>
<evidence type="ECO:0000313" key="7">
    <source>
        <dbReference type="Proteomes" id="UP001488838"/>
    </source>
</evidence>